<keyword evidence="2" id="KW-0472">Membrane</keyword>
<keyword evidence="2" id="KW-1133">Transmembrane helix</keyword>
<dbReference type="Pfam" id="PF13505">
    <property type="entry name" value="OMP_b-brl"/>
    <property type="match status" value="1"/>
</dbReference>
<evidence type="ECO:0000259" key="3">
    <source>
        <dbReference type="Pfam" id="PF13505"/>
    </source>
</evidence>
<dbReference type="Proteomes" id="UP000321899">
    <property type="component" value="Unassembled WGS sequence"/>
</dbReference>
<keyword evidence="2" id="KW-0812">Transmembrane</keyword>
<protein>
    <submittedName>
        <fullName evidence="4">Porin family protein</fullName>
    </submittedName>
</protein>
<keyword evidence="5" id="KW-1185">Reference proteome</keyword>
<name>A0A5Q4VGY6_9BACT</name>
<sequence>MDLHSKCDYIFTWYQACRNTQHEPIRPERSKRGISFSLSFLRRYSMRNRILSFTFTVICSLALVFSASAASVEKPFTIGAAIGYAVENFNIDPDQDNSFAAHVNIGYRWMDALATEFQFDHMRKFDVDNPFSRDSLDVNTYILMFKYYPPFGEVTRAYLGLGVGLMDVTVNYKGGEEKLPGYVSNRTRACGKLGMGLERSISEHWILEGAAGYVGGHDGLDEIDYFTWHLGLKYRF</sequence>
<dbReference type="AlphaFoldDB" id="A0A5Q4VGY6"/>
<organism evidence="4 5">
    <name type="scientific">Desulfobotulus mexicanus</name>
    <dbReference type="NCBI Taxonomy" id="2586642"/>
    <lineage>
        <taxon>Bacteria</taxon>
        <taxon>Pseudomonadati</taxon>
        <taxon>Thermodesulfobacteriota</taxon>
        <taxon>Desulfobacteria</taxon>
        <taxon>Desulfobacterales</taxon>
        <taxon>Desulfobacteraceae</taxon>
        <taxon>Desulfobotulus</taxon>
    </lineage>
</organism>
<dbReference type="InterPro" id="IPR011250">
    <property type="entry name" value="OMP/PagP_B-barrel"/>
</dbReference>
<evidence type="ECO:0000313" key="5">
    <source>
        <dbReference type="Proteomes" id="UP000321899"/>
    </source>
</evidence>
<keyword evidence="1" id="KW-0732">Signal</keyword>
<dbReference type="EMBL" id="VDMB01000004">
    <property type="protein sequence ID" value="TYT75430.1"/>
    <property type="molecule type" value="Genomic_DNA"/>
</dbReference>
<evidence type="ECO:0000256" key="1">
    <source>
        <dbReference type="ARBA" id="ARBA00022729"/>
    </source>
</evidence>
<evidence type="ECO:0000313" key="4">
    <source>
        <dbReference type="EMBL" id="TYT75430.1"/>
    </source>
</evidence>
<dbReference type="Gene3D" id="2.40.160.20">
    <property type="match status" value="1"/>
</dbReference>
<dbReference type="InterPro" id="IPR027385">
    <property type="entry name" value="Beta-barrel_OMP"/>
</dbReference>
<comment type="caution">
    <text evidence="4">The sequence shown here is derived from an EMBL/GenBank/DDBJ whole genome shotgun (WGS) entry which is preliminary data.</text>
</comment>
<accession>A0A5Q4VGY6</accession>
<feature type="domain" description="Outer membrane protein beta-barrel" evidence="3">
    <location>
        <begin position="58"/>
        <end position="236"/>
    </location>
</feature>
<dbReference type="OrthoDB" id="9822293at2"/>
<proteinExistence type="predicted"/>
<reference evidence="4 5" key="1">
    <citation type="submission" date="2019-06" db="EMBL/GenBank/DDBJ databases">
        <title>Desulfobotulus mexicanus sp. nov., a novel sulfate-reducing bacterium isolated from the sediment of an alkaline crater lake in Mexico.</title>
        <authorList>
            <person name="Hirschler-Rea A."/>
        </authorList>
    </citation>
    <scope>NUCLEOTIDE SEQUENCE [LARGE SCALE GENOMIC DNA]</scope>
    <source>
        <strain evidence="4 5">PAR22N</strain>
    </source>
</reference>
<gene>
    <name evidence="4" type="ORF">FIM25_04945</name>
</gene>
<feature type="transmembrane region" description="Helical" evidence="2">
    <location>
        <begin position="50"/>
        <end position="70"/>
    </location>
</feature>
<dbReference type="SUPFAM" id="SSF56925">
    <property type="entry name" value="OMPA-like"/>
    <property type="match status" value="1"/>
</dbReference>
<evidence type="ECO:0000256" key="2">
    <source>
        <dbReference type="SAM" id="Phobius"/>
    </source>
</evidence>